<evidence type="ECO:0000313" key="5">
    <source>
        <dbReference type="Proteomes" id="UP000184452"/>
    </source>
</evidence>
<dbReference type="InterPro" id="IPR001466">
    <property type="entry name" value="Beta-lactam-related"/>
</dbReference>
<dbReference type="AlphaFoldDB" id="A0A1M6RSJ9"/>
<keyword evidence="2" id="KW-0812">Transmembrane</keyword>
<sequence>MALPPPVRAERRDSPARRTADTRPLRLLRTRVTAPPLLGACALLLLSALPAAAAAAPPAVASGPRTPDPAAVDALVEDYLEATGLPGAAVVVTEGTDIVHAGGYGTAPDGAPVTAGTPMAVASVSKSFTALAVLRLAEAGELDLDDPVREHLPEFTMADPRAERITVRHLLDQTSGMSDTEFASYSRGRDTLTLRGAVADLRGAGLAAEPGTRWEYHNPNYQVAARLVEVVGGRPFADHLRAEVFAPLGMDDSTTIDTDLDLPAGARGHVVVLGLAIPADEPPGFGNGSGGVLSSARDMGAWLIAHGSGGRGPGGAETGLLSPEGFEALHTPSEGSGSYALGWSLGETGSGAPVVEHSGQIMTATAHQALLPDSGHGIAVMANSGTAAAGAGWLADALIELVDSGTAPERPGAGAAELLWLDAALLAGAAAAVPLGVRGVRRADAWARSRSGRARWATAARLLPYALPPALLLGLHEVLGWLFQGRDMAWFQPPYLFPAFWAALAARSLGCAAVLAARCARLAVRGSARAGRSPSAEGPGDGDR</sequence>
<dbReference type="Gene3D" id="3.40.710.10">
    <property type="entry name" value="DD-peptidase/beta-lactamase superfamily"/>
    <property type="match status" value="1"/>
</dbReference>
<dbReference type="PANTHER" id="PTHR46825:SF9">
    <property type="entry name" value="BETA-LACTAMASE-RELATED DOMAIN-CONTAINING PROTEIN"/>
    <property type="match status" value="1"/>
</dbReference>
<dbReference type="InterPro" id="IPR012338">
    <property type="entry name" value="Beta-lactam/transpept-like"/>
</dbReference>
<dbReference type="STRING" id="758803.SAMN05421803_11853"/>
<keyword evidence="2" id="KW-1133">Transmembrane helix</keyword>
<feature type="transmembrane region" description="Helical" evidence="2">
    <location>
        <begin position="418"/>
        <end position="441"/>
    </location>
</feature>
<proteinExistence type="predicted"/>
<reference evidence="4 5" key="1">
    <citation type="submission" date="2016-11" db="EMBL/GenBank/DDBJ databases">
        <authorList>
            <person name="Jaros S."/>
            <person name="Januszkiewicz K."/>
            <person name="Wedrychowicz H."/>
        </authorList>
    </citation>
    <scope>NUCLEOTIDE SEQUENCE [LARGE SCALE GENOMIC DNA]</scope>
    <source>
        <strain evidence="4 5">CGMCC 4.5723</strain>
    </source>
</reference>
<dbReference type="OrthoDB" id="3174977at2"/>
<dbReference type="RefSeq" id="WP_084737737.1">
    <property type="nucleotide sequence ID" value="NZ_FQZK01000018.1"/>
</dbReference>
<feature type="region of interest" description="Disordered" evidence="1">
    <location>
        <begin position="1"/>
        <end position="23"/>
    </location>
</feature>
<dbReference type="EMBL" id="FQZK01000018">
    <property type="protein sequence ID" value="SHK35481.1"/>
    <property type="molecule type" value="Genomic_DNA"/>
</dbReference>
<keyword evidence="5" id="KW-1185">Reference proteome</keyword>
<feature type="domain" description="Beta-lactamase-related" evidence="3">
    <location>
        <begin position="72"/>
        <end position="390"/>
    </location>
</feature>
<evidence type="ECO:0000313" key="4">
    <source>
        <dbReference type="EMBL" id="SHK35481.1"/>
    </source>
</evidence>
<dbReference type="SUPFAM" id="SSF56601">
    <property type="entry name" value="beta-lactamase/transpeptidase-like"/>
    <property type="match status" value="1"/>
</dbReference>
<evidence type="ECO:0000259" key="3">
    <source>
        <dbReference type="Pfam" id="PF00144"/>
    </source>
</evidence>
<dbReference type="InterPro" id="IPR050491">
    <property type="entry name" value="AmpC-like"/>
</dbReference>
<evidence type="ECO:0000256" key="2">
    <source>
        <dbReference type="SAM" id="Phobius"/>
    </source>
</evidence>
<keyword evidence="2" id="KW-0472">Membrane</keyword>
<protein>
    <submittedName>
        <fullName evidence="4">CubicO group peptidase, beta-lactamase class C family</fullName>
    </submittedName>
</protein>
<name>A0A1M6RSJ9_9ACTN</name>
<gene>
    <name evidence="4" type="ORF">SAMN05421803_11853</name>
</gene>
<accession>A0A1M6RSJ9</accession>
<feature type="transmembrane region" description="Helical" evidence="2">
    <location>
        <begin position="495"/>
        <end position="517"/>
    </location>
</feature>
<dbReference type="Proteomes" id="UP000184452">
    <property type="component" value="Unassembled WGS sequence"/>
</dbReference>
<evidence type="ECO:0000256" key="1">
    <source>
        <dbReference type="SAM" id="MobiDB-lite"/>
    </source>
</evidence>
<dbReference type="PANTHER" id="PTHR46825">
    <property type="entry name" value="D-ALANYL-D-ALANINE-CARBOXYPEPTIDASE/ENDOPEPTIDASE AMPH"/>
    <property type="match status" value="1"/>
</dbReference>
<dbReference type="Pfam" id="PF00144">
    <property type="entry name" value="Beta-lactamase"/>
    <property type="match status" value="1"/>
</dbReference>
<feature type="compositionally biased region" description="Basic and acidic residues" evidence="1">
    <location>
        <begin position="8"/>
        <end position="23"/>
    </location>
</feature>
<feature type="transmembrane region" description="Helical" evidence="2">
    <location>
        <begin position="462"/>
        <end position="483"/>
    </location>
</feature>
<organism evidence="4 5">
    <name type="scientific">Nocardiopsis flavescens</name>
    <dbReference type="NCBI Taxonomy" id="758803"/>
    <lineage>
        <taxon>Bacteria</taxon>
        <taxon>Bacillati</taxon>
        <taxon>Actinomycetota</taxon>
        <taxon>Actinomycetes</taxon>
        <taxon>Streptosporangiales</taxon>
        <taxon>Nocardiopsidaceae</taxon>
        <taxon>Nocardiopsis</taxon>
    </lineage>
</organism>